<accession>A0A8D8H8T3</accession>
<keyword evidence="3" id="KW-0547">Nucleotide-binding</keyword>
<dbReference type="PANTHER" id="PTHR11588">
    <property type="entry name" value="TUBULIN"/>
    <property type="match status" value="1"/>
</dbReference>
<dbReference type="GO" id="GO:0005525">
    <property type="term" value="F:GTP binding"/>
    <property type="evidence" value="ECO:0007669"/>
    <property type="project" value="UniProtKB-KW"/>
</dbReference>
<name>A0A8D8H8T3_CULPI</name>
<dbReference type="AlphaFoldDB" id="A0A8D8H8T3"/>
<dbReference type="EMBL" id="HBUE01101875">
    <property type="protein sequence ID" value="CAG6485772.1"/>
    <property type="molecule type" value="Transcribed_RNA"/>
</dbReference>
<evidence type="ECO:0000256" key="4">
    <source>
        <dbReference type="ARBA" id="ARBA00023134"/>
    </source>
</evidence>
<dbReference type="GO" id="GO:0005874">
    <property type="term" value="C:microtubule"/>
    <property type="evidence" value="ECO:0007669"/>
    <property type="project" value="UniProtKB-KW"/>
</dbReference>
<proteinExistence type="inferred from homology"/>
<protein>
    <submittedName>
        <fullName evidence="5">Tubulin alpha chain</fullName>
    </submittedName>
</protein>
<dbReference type="InterPro" id="IPR000217">
    <property type="entry name" value="Tubulin"/>
</dbReference>
<dbReference type="Gene3D" id="3.40.50.1440">
    <property type="entry name" value="Tubulin/FtsZ, GTPase domain"/>
    <property type="match status" value="1"/>
</dbReference>
<dbReference type="GO" id="GO:0007017">
    <property type="term" value="P:microtubule-based process"/>
    <property type="evidence" value="ECO:0007669"/>
    <property type="project" value="InterPro"/>
</dbReference>
<dbReference type="EMBL" id="HBUE01307646">
    <property type="protein sequence ID" value="CAG6581833.1"/>
    <property type="molecule type" value="Transcribed_RNA"/>
</dbReference>
<keyword evidence="4" id="KW-0342">GTP-binding</keyword>
<evidence type="ECO:0000313" key="5">
    <source>
        <dbReference type="EMBL" id="CAG6530027.1"/>
    </source>
</evidence>
<dbReference type="EMBL" id="HBUE01201471">
    <property type="protein sequence ID" value="CAG6530027.1"/>
    <property type="molecule type" value="Transcribed_RNA"/>
</dbReference>
<dbReference type="InterPro" id="IPR036525">
    <property type="entry name" value="Tubulin/FtsZ_GTPase_sf"/>
</dbReference>
<evidence type="ECO:0000256" key="3">
    <source>
        <dbReference type="ARBA" id="ARBA00022741"/>
    </source>
</evidence>
<dbReference type="SUPFAM" id="SSF52490">
    <property type="entry name" value="Tubulin nucleotide-binding domain-like"/>
    <property type="match status" value="1"/>
</dbReference>
<reference evidence="5" key="1">
    <citation type="submission" date="2021-05" db="EMBL/GenBank/DDBJ databases">
        <authorList>
            <person name="Alioto T."/>
            <person name="Alioto T."/>
            <person name="Gomez Garrido J."/>
        </authorList>
    </citation>
    <scope>NUCLEOTIDE SEQUENCE</scope>
</reference>
<evidence type="ECO:0000256" key="2">
    <source>
        <dbReference type="ARBA" id="ARBA00022701"/>
    </source>
</evidence>
<evidence type="ECO:0000256" key="1">
    <source>
        <dbReference type="ARBA" id="ARBA00009636"/>
    </source>
</evidence>
<sequence length="166" mass="18382">MFDNKLSLKVKREGNLSANVLVSFDSVSLMMIIDDVIAVLVFVTLHGGSCVSKITLLTNENVQLNEKCTLLTFVVVEVLQLTVVTKVHSGTNRHLCHMEKLVTGNQDATNNYASGHYTISMEIVDLEVISIRKLANQGTSQQGLFLALPRQYRIRAPAVLLICHMI</sequence>
<organism evidence="5">
    <name type="scientific">Culex pipiens</name>
    <name type="common">House mosquito</name>
    <dbReference type="NCBI Taxonomy" id="7175"/>
    <lineage>
        <taxon>Eukaryota</taxon>
        <taxon>Metazoa</taxon>
        <taxon>Ecdysozoa</taxon>
        <taxon>Arthropoda</taxon>
        <taxon>Hexapoda</taxon>
        <taxon>Insecta</taxon>
        <taxon>Pterygota</taxon>
        <taxon>Neoptera</taxon>
        <taxon>Endopterygota</taxon>
        <taxon>Diptera</taxon>
        <taxon>Nematocera</taxon>
        <taxon>Culicoidea</taxon>
        <taxon>Culicidae</taxon>
        <taxon>Culicinae</taxon>
        <taxon>Culicini</taxon>
        <taxon>Culex</taxon>
        <taxon>Culex</taxon>
    </lineage>
</organism>
<keyword evidence="2" id="KW-0493">Microtubule</keyword>
<comment type="similarity">
    <text evidence="1">Belongs to the tubulin family.</text>
</comment>